<dbReference type="OrthoDB" id="4198010at2"/>
<evidence type="ECO:0000256" key="1">
    <source>
        <dbReference type="ARBA" id="ARBA00023125"/>
    </source>
</evidence>
<dbReference type="RefSeq" id="WP_113981927.1">
    <property type="nucleotide sequence ID" value="NZ_QMEY01000007.1"/>
</dbReference>
<dbReference type="EMBL" id="QMEY01000007">
    <property type="protein sequence ID" value="RBQ18452.1"/>
    <property type="molecule type" value="Genomic_DNA"/>
</dbReference>
<organism evidence="3 4">
    <name type="scientific">Spongiactinospora rosea</name>
    <dbReference type="NCBI Taxonomy" id="2248750"/>
    <lineage>
        <taxon>Bacteria</taxon>
        <taxon>Bacillati</taxon>
        <taxon>Actinomycetota</taxon>
        <taxon>Actinomycetes</taxon>
        <taxon>Streptosporangiales</taxon>
        <taxon>Streptosporangiaceae</taxon>
        <taxon>Spongiactinospora</taxon>
    </lineage>
</organism>
<dbReference type="Pfam" id="PF23359">
    <property type="entry name" value="Lsr2_DNA-bd"/>
    <property type="match status" value="1"/>
</dbReference>
<accession>A0A366LZ47</accession>
<keyword evidence="4" id="KW-1185">Reference proteome</keyword>
<proteinExistence type="predicted"/>
<feature type="domain" description="Lsr2 DNA-binding" evidence="2">
    <location>
        <begin position="19"/>
        <end position="54"/>
    </location>
</feature>
<dbReference type="Proteomes" id="UP000253303">
    <property type="component" value="Unassembled WGS sequence"/>
</dbReference>
<dbReference type="GO" id="GO:0003677">
    <property type="term" value="F:DNA binding"/>
    <property type="evidence" value="ECO:0007669"/>
    <property type="project" value="UniProtKB-KW"/>
</dbReference>
<evidence type="ECO:0000259" key="2">
    <source>
        <dbReference type="Pfam" id="PF23359"/>
    </source>
</evidence>
<comment type="caution">
    <text evidence="3">The sequence shown here is derived from an EMBL/GenBank/DDBJ whole genome shotgun (WGS) entry which is preliminary data.</text>
</comment>
<keyword evidence="1" id="KW-0238">DNA-binding</keyword>
<sequence length="269" mass="29689">MSDADFTPLRVTYRQAVISRDTSRRIRTWAKAKGYTSSGRGGIAPEIIDAFFAAHPEAYEQTEFEMVHATARTPGASPEDYKWQEDSRLGDIYTDIYTVVFVRGHDEHEVLRRLGAVDEDIRLIGDGEYSQPEGPQIITVRRIGDWTVAIEDCGRRGAQREALGALSLDGGEAVAVQRHDHAQHLIAYAVDGELVTGINPRFPIDRQGADPDRLNRHLRELGIDPAADDHIDNPIPAALALAGRITGVMIGPHHLRRPILGAAIPGTYF</sequence>
<gene>
    <name evidence="3" type="ORF">DP939_18225</name>
</gene>
<dbReference type="GO" id="GO:0016746">
    <property type="term" value="F:acyltransferase activity"/>
    <property type="evidence" value="ECO:0007669"/>
    <property type="project" value="InterPro"/>
</dbReference>
<name>A0A366LZ47_9ACTN</name>
<reference evidence="3 4" key="1">
    <citation type="submission" date="2018-06" db="EMBL/GenBank/DDBJ databases">
        <title>Sphaerisporangium craniellae sp. nov., isolated from a marine sponge in the South China Sea.</title>
        <authorList>
            <person name="Li L."/>
        </authorList>
    </citation>
    <scope>NUCLEOTIDE SEQUENCE [LARGE SCALE GENOMIC DNA]</scope>
    <source>
        <strain evidence="3 4">LHW63015</strain>
    </source>
</reference>
<dbReference type="InterPro" id="IPR045592">
    <property type="entry name" value="DUF6461"/>
</dbReference>
<dbReference type="Gene3D" id="4.10.320.10">
    <property type="entry name" value="E3-binding domain"/>
    <property type="match status" value="1"/>
</dbReference>
<dbReference type="Pfam" id="PF20062">
    <property type="entry name" value="DUF6461"/>
    <property type="match status" value="1"/>
</dbReference>
<evidence type="ECO:0000313" key="4">
    <source>
        <dbReference type="Proteomes" id="UP000253303"/>
    </source>
</evidence>
<dbReference type="InterPro" id="IPR055370">
    <property type="entry name" value="Lsr2_DNA-bd"/>
</dbReference>
<protein>
    <recommendedName>
        <fullName evidence="2">Lsr2 DNA-binding domain-containing protein</fullName>
    </recommendedName>
</protein>
<evidence type="ECO:0000313" key="3">
    <source>
        <dbReference type="EMBL" id="RBQ18452.1"/>
    </source>
</evidence>
<dbReference type="AlphaFoldDB" id="A0A366LZ47"/>
<dbReference type="InterPro" id="IPR036625">
    <property type="entry name" value="E3-bd_dom_sf"/>
</dbReference>